<name>A0A1Y5TRR0_9RHOB</name>
<sequence>MFEIVDEEGSRSWLSQQDRQTRIWFVARMALRSFPAAIGDAPFDERNTLRLLHHLLISTVGSIDLRAAKNSAKLAFGTVGYKGSAQQIHNDQLLLASPYPSQGKVLYGDQQPSKNSIRTESGENVIGNAITWAIEIGEPQRDVGFGGGYWELAWLAGSKHASKLATADVASPREWPPLWGAGRRPAYILDDYTNLNELFDSDPSVWGFWQRWFEAIHDGVPLPWELSRLVALTLSDQDWQSGAAHVAREIEKIEALFAVRQSLSDLATDRAETAADNRLGIGGNNPPVEFEWPTAVQRSHTIAWTAVDEIEQQTQAKKPDKSLIKAALEKLIQALRICLRWAGKKADLAVDETIKWGIRATGGYFLLNSIKFQALIEAVKNWIAILP</sequence>
<reference evidence="1 2" key="1">
    <citation type="submission" date="2017-03" db="EMBL/GenBank/DDBJ databases">
        <authorList>
            <person name="Afonso C.L."/>
            <person name="Miller P.J."/>
            <person name="Scott M.A."/>
            <person name="Spackman E."/>
            <person name="Goraichik I."/>
            <person name="Dimitrov K.M."/>
            <person name="Suarez D.L."/>
            <person name="Swayne D.E."/>
        </authorList>
    </citation>
    <scope>NUCLEOTIDE SEQUENCE [LARGE SCALE GENOMIC DNA]</scope>
    <source>
        <strain evidence="1 2">CECT 7971</strain>
    </source>
</reference>
<dbReference type="RefSeq" id="WP_085850842.1">
    <property type="nucleotide sequence ID" value="NZ_FNZV01000024.1"/>
</dbReference>
<evidence type="ECO:0000313" key="2">
    <source>
        <dbReference type="Proteomes" id="UP000193307"/>
    </source>
</evidence>
<dbReference type="STRING" id="658057.SAMN04488032_1244"/>
<accession>A0A1Y5TRR0</accession>
<dbReference type="EMBL" id="FWFW01000022">
    <property type="protein sequence ID" value="SLN70424.1"/>
    <property type="molecule type" value="Genomic_DNA"/>
</dbReference>
<dbReference type="Proteomes" id="UP000193307">
    <property type="component" value="Unassembled WGS sequence"/>
</dbReference>
<gene>
    <name evidence="1" type="ORF">PAM7971_03777</name>
</gene>
<dbReference type="AlphaFoldDB" id="A0A1Y5TRR0"/>
<proteinExistence type="predicted"/>
<organism evidence="1 2">
    <name type="scientific">Pacificibacter marinus</name>
    <dbReference type="NCBI Taxonomy" id="658057"/>
    <lineage>
        <taxon>Bacteria</taxon>
        <taxon>Pseudomonadati</taxon>
        <taxon>Pseudomonadota</taxon>
        <taxon>Alphaproteobacteria</taxon>
        <taxon>Rhodobacterales</taxon>
        <taxon>Roseobacteraceae</taxon>
        <taxon>Pacificibacter</taxon>
    </lineage>
</organism>
<evidence type="ECO:0008006" key="3">
    <source>
        <dbReference type="Google" id="ProtNLM"/>
    </source>
</evidence>
<evidence type="ECO:0000313" key="1">
    <source>
        <dbReference type="EMBL" id="SLN70424.1"/>
    </source>
</evidence>
<dbReference type="OrthoDB" id="7877008at2"/>
<protein>
    <recommendedName>
        <fullName evidence="3">Type I-E CRISPR-associated protein Cse1/CasA</fullName>
    </recommendedName>
</protein>
<keyword evidence="2" id="KW-1185">Reference proteome</keyword>